<dbReference type="EMBL" id="BMAO01029428">
    <property type="protein sequence ID" value="GFR31577.1"/>
    <property type="molecule type" value="Genomic_DNA"/>
</dbReference>
<reference evidence="1" key="1">
    <citation type="submission" date="2020-07" db="EMBL/GenBank/DDBJ databases">
        <title>Multicomponent nature underlies the extraordinary mechanical properties of spider dragline silk.</title>
        <authorList>
            <person name="Kono N."/>
            <person name="Nakamura H."/>
            <person name="Mori M."/>
            <person name="Yoshida Y."/>
            <person name="Ohtoshi R."/>
            <person name="Malay A.D."/>
            <person name="Moran D.A.P."/>
            <person name="Tomita M."/>
            <person name="Numata K."/>
            <person name="Arakawa K."/>
        </authorList>
    </citation>
    <scope>NUCLEOTIDE SEQUENCE</scope>
</reference>
<name>A0A8X6HX09_TRICU</name>
<comment type="caution">
    <text evidence="1">The sequence shown here is derived from an EMBL/GenBank/DDBJ whole genome shotgun (WGS) entry which is preliminary data.</text>
</comment>
<dbReference type="OrthoDB" id="10493391at2759"/>
<keyword evidence="2" id="KW-1185">Reference proteome</keyword>
<accession>A0A8X6HX09</accession>
<gene>
    <name evidence="1" type="ORF">TNCT_176381</name>
</gene>
<evidence type="ECO:0000313" key="1">
    <source>
        <dbReference type="EMBL" id="GFR31577.1"/>
    </source>
</evidence>
<proteinExistence type="predicted"/>
<sequence>MIIGIDFLQQTQLAFDKNGIHLCCKFDDDLLVNIVTVFDETISVVKLSQSVNCEEAKDSECLKLKEAKGRNRMFEKVKSLSERREKEIKVRE</sequence>
<protein>
    <submittedName>
        <fullName evidence="1">Uncharacterized protein</fullName>
    </submittedName>
</protein>
<organism evidence="1 2">
    <name type="scientific">Trichonephila clavata</name>
    <name type="common">Joro spider</name>
    <name type="synonym">Nephila clavata</name>
    <dbReference type="NCBI Taxonomy" id="2740835"/>
    <lineage>
        <taxon>Eukaryota</taxon>
        <taxon>Metazoa</taxon>
        <taxon>Ecdysozoa</taxon>
        <taxon>Arthropoda</taxon>
        <taxon>Chelicerata</taxon>
        <taxon>Arachnida</taxon>
        <taxon>Araneae</taxon>
        <taxon>Araneomorphae</taxon>
        <taxon>Entelegynae</taxon>
        <taxon>Araneoidea</taxon>
        <taxon>Nephilidae</taxon>
        <taxon>Trichonephila</taxon>
    </lineage>
</organism>
<dbReference type="AlphaFoldDB" id="A0A8X6HX09"/>
<evidence type="ECO:0000313" key="2">
    <source>
        <dbReference type="Proteomes" id="UP000887116"/>
    </source>
</evidence>
<dbReference type="Proteomes" id="UP000887116">
    <property type="component" value="Unassembled WGS sequence"/>
</dbReference>